<dbReference type="InterPro" id="IPR013013">
    <property type="entry name" value="PTS_EIIC_1"/>
</dbReference>
<feature type="domain" description="PTS EIIA type-1" evidence="13">
    <location>
        <begin position="505"/>
        <end position="609"/>
    </location>
</feature>
<feature type="transmembrane region" description="Helical" evidence="12">
    <location>
        <begin position="297"/>
        <end position="324"/>
    </location>
</feature>
<comment type="subcellular location">
    <subcellularLocation>
        <location evidence="1">Cell membrane</location>
        <topology evidence="1">Multi-pass membrane protein</topology>
    </subcellularLocation>
</comment>
<keyword evidence="8" id="KW-0418">Kinase</keyword>
<dbReference type="RefSeq" id="WP_048702503.1">
    <property type="nucleotide sequence ID" value="NZ_CP012034.1"/>
</dbReference>
<dbReference type="CDD" id="cd00212">
    <property type="entry name" value="PTS_IIB_glc"/>
    <property type="match status" value="1"/>
</dbReference>
<dbReference type="GO" id="GO:0009401">
    <property type="term" value="P:phosphoenolpyruvate-dependent sugar phosphotransferase system"/>
    <property type="evidence" value="ECO:0007669"/>
    <property type="project" value="UniProtKB-KW"/>
</dbReference>
<dbReference type="Pfam" id="PF00367">
    <property type="entry name" value="PTS_EIIB"/>
    <property type="match status" value="1"/>
</dbReference>
<evidence type="ECO:0000256" key="10">
    <source>
        <dbReference type="ARBA" id="ARBA00023136"/>
    </source>
</evidence>
<dbReference type="GO" id="GO:0005886">
    <property type="term" value="C:plasma membrane"/>
    <property type="evidence" value="ECO:0007669"/>
    <property type="project" value="UniProtKB-SubCell"/>
</dbReference>
<dbReference type="OrthoDB" id="9769191at2"/>
<feature type="domain" description="PTS EIIC type-1" evidence="15">
    <location>
        <begin position="108"/>
        <end position="480"/>
    </location>
</feature>
<dbReference type="PANTHER" id="PTHR30175">
    <property type="entry name" value="PHOSPHOTRANSFERASE SYSTEM TRANSPORT PROTEIN"/>
    <property type="match status" value="1"/>
</dbReference>
<feature type="domain" description="PTS EIIB type-1" evidence="14">
    <location>
        <begin position="3"/>
        <end position="86"/>
    </location>
</feature>
<evidence type="ECO:0000256" key="8">
    <source>
        <dbReference type="ARBA" id="ARBA00022777"/>
    </source>
</evidence>
<dbReference type="InterPro" id="IPR050558">
    <property type="entry name" value="PTS_Sugar-Specific_Components"/>
</dbReference>
<evidence type="ECO:0000256" key="9">
    <source>
        <dbReference type="ARBA" id="ARBA00022989"/>
    </source>
</evidence>
<keyword evidence="6" id="KW-0598">Phosphotransferase system</keyword>
<dbReference type="PROSITE" id="PS00371">
    <property type="entry name" value="PTS_EIIA_TYPE_1_HIS"/>
    <property type="match status" value="1"/>
</dbReference>
<gene>
    <name evidence="16" type="ORF">ABM34_00835</name>
</gene>
<dbReference type="FunFam" id="2.70.70.10:FF:000001">
    <property type="entry name" value="PTS system glucose-specific IIA component"/>
    <property type="match status" value="1"/>
</dbReference>
<dbReference type="InterPro" id="IPR001996">
    <property type="entry name" value="PTS_IIB_1"/>
</dbReference>
<protein>
    <submittedName>
        <fullName evidence="16">PTS sucrose transporter subunit IIABC</fullName>
    </submittedName>
</protein>
<dbReference type="InterPro" id="IPR018113">
    <property type="entry name" value="PTrfase_EIIB_Cys"/>
</dbReference>
<dbReference type="PROSITE" id="PS51093">
    <property type="entry name" value="PTS_EIIA_TYPE_1"/>
    <property type="match status" value="1"/>
</dbReference>
<evidence type="ECO:0000256" key="3">
    <source>
        <dbReference type="ARBA" id="ARBA00022475"/>
    </source>
</evidence>
<dbReference type="SUPFAM" id="SSF51261">
    <property type="entry name" value="Duplicated hybrid motif"/>
    <property type="match status" value="1"/>
</dbReference>
<proteinExistence type="predicted"/>
<dbReference type="PROSITE" id="PS01035">
    <property type="entry name" value="PTS_EIIB_TYPE_1_CYS"/>
    <property type="match status" value="1"/>
</dbReference>
<dbReference type="GO" id="GO:0015771">
    <property type="term" value="P:trehalose transport"/>
    <property type="evidence" value="ECO:0007669"/>
    <property type="project" value="TreeGrafter"/>
</dbReference>
<dbReference type="Proteomes" id="UP000036106">
    <property type="component" value="Chromosome"/>
</dbReference>
<evidence type="ECO:0000256" key="6">
    <source>
        <dbReference type="ARBA" id="ARBA00022683"/>
    </source>
</evidence>
<keyword evidence="17" id="KW-1185">Reference proteome</keyword>
<feature type="transmembrane region" description="Helical" evidence="12">
    <location>
        <begin position="262"/>
        <end position="285"/>
    </location>
</feature>
<keyword evidence="9 12" id="KW-1133">Transmembrane helix</keyword>
<name>A0A0H4QGU9_9LACO</name>
<dbReference type="STRING" id="1007676.ABM34_00835"/>
<dbReference type="InterPro" id="IPR003352">
    <property type="entry name" value="PTS_EIIC"/>
</dbReference>
<dbReference type="GO" id="GO:0090589">
    <property type="term" value="F:protein-phosphocysteine-trehalose phosphotransferase system transporter activity"/>
    <property type="evidence" value="ECO:0007669"/>
    <property type="project" value="TreeGrafter"/>
</dbReference>
<evidence type="ECO:0000256" key="4">
    <source>
        <dbReference type="ARBA" id="ARBA00022597"/>
    </source>
</evidence>
<organism evidence="16 17">
    <name type="scientific">Companilactobacillus ginsenosidimutans</name>
    <dbReference type="NCBI Taxonomy" id="1007676"/>
    <lineage>
        <taxon>Bacteria</taxon>
        <taxon>Bacillati</taxon>
        <taxon>Bacillota</taxon>
        <taxon>Bacilli</taxon>
        <taxon>Lactobacillales</taxon>
        <taxon>Lactobacillaceae</taxon>
        <taxon>Companilactobacillus</taxon>
    </lineage>
</organism>
<keyword evidence="5" id="KW-0808">Transferase</keyword>
<feature type="transmembrane region" description="Helical" evidence="12">
    <location>
        <begin position="185"/>
        <end position="202"/>
    </location>
</feature>
<keyword evidence="2" id="KW-0813">Transport</keyword>
<keyword evidence="7 12" id="KW-0812">Transmembrane</keyword>
<evidence type="ECO:0000256" key="7">
    <source>
        <dbReference type="ARBA" id="ARBA00022692"/>
    </source>
</evidence>
<evidence type="ECO:0000259" key="13">
    <source>
        <dbReference type="PROSITE" id="PS51093"/>
    </source>
</evidence>
<dbReference type="KEGG" id="lgn:ABM34_00835"/>
<evidence type="ECO:0000256" key="12">
    <source>
        <dbReference type="SAM" id="Phobius"/>
    </source>
</evidence>
<evidence type="ECO:0000256" key="11">
    <source>
        <dbReference type="PROSITE-ProRule" id="PRU00421"/>
    </source>
</evidence>
<dbReference type="Pfam" id="PF02378">
    <property type="entry name" value="PTS_EIIC"/>
    <property type="match status" value="1"/>
</dbReference>
<dbReference type="InterPro" id="IPR001127">
    <property type="entry name" value="PTS_EIIA_1_perm"/>
</dbReference>
<feature type="transmembrane region" description="Helical" evidence="12">
    <location>
        <begin position="443"/>
        <end position="464"/>
    </location>
</feature>
<dbReference type="EMBL" id="CP012034">
    <property type="protein sequence ID" value="AKP66236.1"/>
    <property type="molecule type" value="Genomic_DNA"/>
</dbReference>
<dbReference type="PANTHER" id="PTHR30175:SF4">
    <property type="entry name" value="PTS SYSTEM TREHALOSE-SPECIFIC EIIBC COMPONENT"/>
    <property type="match status" value="1"/>
</dbReference>
<dbReference type="InterPro" id="IPR011055">
    <property type="entry name" value="Dup_hybrid_motif"/>
</dbReference>
<evidence type="ECO:0000256" key="1">
    <source>
        <dbReference type="ARBA" id="ARBA00004651"/>
    </source>
</evidence>
<feature type="transmembrane region" description="Helical" evidence="12">
    <location>
        <begin position="113"/>
        <end position="135"/>
    </location>
</feature>
<keyword evidence="3" id="KW-1003">Cell membrane</keyword>
<feature type="transmembrane region" description="Helical" evidence="12">
    <location>
        <begin position="401"/>
        <end position="423"/>
    </location>
</feature>
<evidence type="ECO:0000259" key="15">
    <source>
        <dbReference type="PROSITE" id="PS51103"/>
    </source>
</evidence>
<feature type="transmembrane region" description="Helical" evidence="12">
    <location>
        <begin position="155"/>
        <end position="178"/>
    </location>
</feature>
<dbReference type="AlphaFoldDB" id="A0A0H4QGU9"/>
<dbReference type="PROSITE" id="PS51098">
    <property type="entry name" value="PTS_EIIB_TYPE_1"/>
    <property type="match status" value="1"/>
</dbReference>
<feature type="active site" description="Phosphocysteine intermediate; for EIIB activity" evidence="11">
    <location>
        <position position="25"/>
    </location>
</feature>
<reference evidence="17" key="1">
    <citation type="submission" date="2015-07" db="EMBL/GenBank/DDBJ databases">
        <title>Lactobacillus ginsenosidimutans/EMML 3141/ whole genome sequencing.</title>
        <authorList>
            <person name="Kim M.K."/>
            <person name="Im W.-T."/>
            <person name="Srinivasan S."/>
            <person name="Lee J.-J."/>
        </authorList>
    </citation>
    <scope>NUCLEOTIDE SEQUENCE [LARGE SCALE GENOMIC DNA]</scope>
    <source>
        <strain evidence="17">EMML 3041</strain>
    </source>
</reference>
<keyword evidence="4" id="KW-0762">Sugar transport</keyword>
<evidence type="ECO:0000256" key="2">
    <source>
        <dbReference type="ARBA" id="ARBA00022448"/>
    </source>
</evidence>
<sequence>MDYSKVADTIISAIGKNNFVAASHCATRLRLIVQDVSKINQEKLDACPDIKGTVYIDGQYQIIIGPGRVEQVYSQLIKKTHLKEMSPDEIKEIKVDNKKPNIIVSFTKLMADIFIPLIPAIVSGGLLLSLFTLLTVRNLFGANSVVDTFPQIKGIVGYMQLIGMTPYVFLPALVGFTATKRFGGSAYIGAIIGMAMIMPHLLNGSDLTMFMSSGKMTYSNLLGSSFKQVEYQGQVFPAIVISWVAANAEKLLKKIMPNSMNYIFTPMITIFVVGAIAFAAVGPLITNLSNIILQGAVAVYNFSGFIGSAILGILYPLLVITGLQQSLPAIETQILSNANLGGDFIFPIVTIANLAQAGACLSVLFLSKSKKQRGVATSSGISALMGITEPAIFGVNLKMRYPFYCGMIASGIAGIFIGLNDVVGNTLGVTGIIGFLSVPTDSYIPFILCSLFSMVLGFAITLIYGKITELSKKDELHKVSNAMLGAQTIITPVSGNVISLSDTNDDVFSAELMGKGAAIEPTDGNVYAVADGTVTVAYPTKHAYGMKTKAGAEVLIHIGINTVNLKGKYFTSNVKQGDIVKKGDVLGTFDVDEIKSAGYDPTVMLVITNTNEFSDIVKIATKVSKGDKILELTPPDTAVAGQLVEQS</sequence>
<dbReference type="GO" id="GO:0008982">
    <property type="term" value="F:protein-N(PI)-phosphohistidine-sugar phosphotransferase activity"/>
    <property type="evidence" value="ECO:0007669"/>
    <property type="project" value="InterPro"/>
</dbReference>
<accession>A0A0H4QGU9</accession>
<evidence type="ECO:0000259" key="14">
    <source>
        <dbReference type="PROSITE" id="PS51098"/>
    </source>
</evidence>
<dbReference type="Pfam" id="PF00358">
    <property type="entry name" value="PTS_EIIA_1"/>
    <property type="match status" value="1"/>
</dbReference>
<evidence type="ECO:0000256" key="5">
    <source>
        <dbReference type="ARBA" id="ARBA00022679"/>
    </source>
</evidence>
<dbReference type="SUPFAM" id="SSF55604">
    <property type="entry name" value="Glucose permease domain IIB"/>
    <property type="match status" value="1"/>
</dbReference>
<keyword evidence="10 12" id="KW-0472">Membrane</keyword>
<dbReference type="PROSITE" id="PS51103">
    <property type="entry name" value="PTS_EIIC_TYPE_1"/>
    <property type="match status" value="1"/>
</dbReference>
<dbReference type="Gene3D" id="2.70.70.10">
    <property type="entry name" value="Glucose Permease (Domain IIA)"/>
    <property type="match status" value="1"/>
</dbReference>
<dbReference type="NCBIfam" id="TIGR00830">
    <property type="entry name" value="PTBA"/>
    <property type="match status" value="1"/>
</dbReference>
<evidence type="ECO:0000313" key="16">
    <source>
        <dbReference type="EMBL" id="AKP66236.1"/>
    </source>
</evidence>
<dbReference type="PATRIC" id="fig|1007676.4.peg.174"/>
<feature type="transmembrane region" description="Helical" evidence="12">
    <location>
        <begin position="344"/>
        <end position="366"/>
    </location>
</feature>
<dbReference type="GO" id="GO:0016301">
    <property type="term" value="F:kinase activity"/>
    <property type="evidence" value="ECO:0007669"/>
    <property type="project" value="UniProtKB-KW"/>
</dbReference>
<evidence type="ECO:0000313" key="17">
    <source>
        <dbReference type="Proteomes" id="UP000036106"/>
    </source>
</evidence>
<dbReference type="Gene3D" id="3.30.1360.60">
    <property type="entry name" value="Glucose permease domain IIB"/>
    <property type="match status" value="1"/>
</dbReference>
<dbReference type="InterPro" id="IPR036878">
    <property type="entry name" value="Glu_permease_IIB"/>
</dbReference>